<keyword evidence="4" id="KW-1185">Reference proteome</keyword>
<organism evidence="3 4">
    <name type="scientific">Brassica napus</name>
    <name type="common">Rape</name>
    <dbReference type="NCBI Taxonomy" id="3708"/>
    <lineage>
        <taxon>Eukaryota</taxon>
        <taxon>Viridiplantae</taxon>
        <taxon>Streptophyta</taxon>
        <taxon>Embryophyta</taxon>
        <taxon>Tracheophyta</taxon>
        <taxon>Spermatophyta</taxon>
        <taxon>Magnoliopsida</taxon>
        <taxon>eudicotyledons</taxon>
        <taxon>Gunneridae</taxon>
        <taxon>Pentapetalae</taxon>
        <taxon>rosids</taxon>
        <taxon>malvids</taxon>
        <taxon>Brassicales</taxon>
        <taxon>Brassicaceae</taxon>
        <taxon>Brassiceae</taxon>
        <taxon>Brassica</taxon>
    </lineage>
</organism>
<feature type="compositionally biased region" description="Basic and acidic residues" evidence="1">
    <location>
        <begin position="69"/>
        <end position="92"/>
    </location>
</feature>
<evidence type="ECO:0000313" key="4">
    <source>
        <dbReference type="Proteomes" id="UP000028999"/>
    </source>
</evidence>
<dbReference type="EMBL" id="HG994366">
    <property type="protein sequence ID" value="CAF1898872.1"/>
    <property type="molecule type" value="Genomic_DNA"/>
</dbReference>
<proteinExistence type="predicted"/>
<evidence type="ECO:0000313" key="3">
    <source>
        <dbReference type="EMBL" id="CDY60086.1"/>
    </source>
</evidence>
<reference evidence="3 4" key="1">
    <citation type="journal article" date="2014" name="Science">
        <title>Plant genetics. Early allopolyploid evolution in the post-Neolithic Brassica napus oilseed genome.</title>
        <authorList>
            <person name="Chalhoub B."/>
            <person name="Denoeud F."/>
            <person name="Liu S."/>
            <person name="Parkin I.A."/>
            <person name="Tang H."/>
            <person name="Wang X."/>
            <person name="Chiquet J."/>
            <person name="Belcram H."/>
            <person name="Tong C."/>
            <person name="Samans B."/>
            <person name="Correa M."/>
            <person name="Da Silva C."/>
            <person name="Just J."/>
            <person name="Falentin C."/>
            <person name="Koh C.S."/>
            <person name="Le Clainche I."/>
            <person name="Bernard M."/>
            <person name="Bento P."/>
            <person name="Noel B."/>
            <person name="Labadie K."/>
            <person name="Alberti A."/>
            <person name="Charles M."/>
            <person name="Arnaud D."/>
            <person name="Guo H."/>
            <person name="Daviaud C."/>
            <person name="Alamery S."/>
            <person name="Jabbari K."/>
            <person name="Zhao M."/>
            <person name="Edger P.P."/>
            <person name="Chelaifa H."/>
            <person name="Tack D."/>
            <person name="Lassalle G."/>
            <person name="Mestiri I."/>
            <person name="Schnel N."/>
            <person name="Le Paslier M.C."/>
            <person name="Fan G."/>
            <person name="Renault V."/>
            <person name="Bayer P.E."/>
            <person name="Golicz A.A."/>
            <person name="Manoli S."/>
            <person name="Lee T.H."/>
            <person name="Thi V.H."/>
            <person name="Chalabi S."/>
            <person name="Hu Q."/>
            <person name="Fan C."/>
            <person name="Tollenaere R."/>
            <person name="Lu Y."/>
            <person name="Battail C."/>
            <person name="Shen J."/>
            <person name="Sidebottom C.H."/>
            <person name="Wang X."/>
            <person name="Canaguier A."/>
            <person name="Chauveau A."/>
            <person name="Berard A."/>
            <person name="Deniot G."/>
            <person name="Guan M."/>
            <person name="Liu Z."/>
            <person name="Sun F."/>
            <person name="Lim Y.P."/>
            <person name="Lyons E."/>
            <person name="Town C.D."/>
            <person name="Bancroft I."/>
            <person name="Wang X."/>
            <person name="Meng J."/>
            <person name="Ma J."/>
            <person name="Pires J.C."/>
            <person name="King G.J."/>
            <person name="Brunel D."/>
            <person name="Delourme R."/>
            <person name="Renard M."/>
            <person name="Aury J.M."/>
            <person name="Adams K.L."/>
            <person name="Batley J."/>
            <person name="Snowdon R.J."/>
            <person name="Tost J."/>
            <person name="Edwards D."/>
            <person name="Zhou Y."/>
            <person name="Hua W."/>
            <person name="Sharpe A.G."/>
            <person name="Paterson A.H."/>
            <person name="Guan C."/>
            <person name="Wincker P."/>
        </authorList>
    </citation>
    <scope>NUCLEOTIDE SEQUENCE [LARGE SCALE GENOMIC DNA]</scope>
    <source>
        <strain evidence="4">cv. Darmor-bzh</strain>
    </source>
</reference>
<feature type="region of interest" description="Disordered" evidence="1">
    <location>
        <begin position="69"/>
        <end position="100"/>
    </location>
</feature>
<dbReference type="EMBL" id="LK033839">
    <property type="protein sequence ID" value="CDY60086.1"/>
    <property type="molecule type" value="Genomic_DNA"/>
</dbReference>
<evidence type="ECO:0000313" key="2">
    <source>
        <dbReference type="EMBL" id="CAF1898872.1"/>
    </source>
</evidence>
<sequence length="100" mass="11104">MLKFASGGEFNKKTAASRLEFRHRCGSCLGRNVLDVSHHAASFADGLQDVNNCRRVTVVGFKTLFPRKEEDHGAGRGTETPRRDERSSEAHCRFSGSFGF</sequence>
<accession>A0A078J2R0</accession>
<protein>
    <submittedName>
        <fullName evidence="2">(rape) hypothetical protein</fullName>
    </submittedName>
    <submittedName>
        <fullName evidence="3">BnaC02g44990D protein</fullName>
    </submittedName>
</protein>
<dbReference type="PaxDb" id="3708-A0A078J2R0"/>
<name>A0A078J2R0_BRANA</name>
<dbReference type="Proteomes" id="UP001295469">
    <property type="component" value="Chromosome C02"/>
</dbReference>
<reference evidence="3" key="2">
    <citation type="submission" date="2014-06" db="EMBL/GenBank/DDBJ databases">
        <authorList>
            <person name="Genoscope - CEA"/>
        </authorList>
    </citation>
    <scope>NUCLEOTIDE SEQUENCE</scope>
</reference>
<dbReference type="Proteomes" id="UP000028999">
    <property type="component" value="Unassembled WGS sequence"/>
</dbReference>
<reference evidence="2" key="3">
    <citation type="submission" date="2021-01" db="EMBL/GenBank/DDBJ databases">
        <authorList>
            <consortium name="Genoscope - CEA"/>
            <person name="William W."/>
        </authorList>
    </citation>
    <scope>NUCLEOTIDE SEQUENCE</scope>
</reference>
<dbReference type="AlphaFoldDB" id="A0A078J2R0"/>
<gene>
    <name evidence="3" type="primary">BnaC02g44990D</name>
    <name evidence="2" type="ORF">DARMORV10_C02P19820.1</name>
    <name evidence="3" type="ORF">GSBRNA2T00028144001</name>
</gene>
<dbReference type="Gramene" id="CDY60086">
    <property type="protein sequence ID" value="CDY60086"/>
    <property type="gene ID" value="GSBRNA2T00028144001"/>
</dbReference>
<evidence type="ECO:0000256" key="1">
    <source>
        <dbReference type="SAM" id="MobiDB-lite"/>
    </source>
</evidence>